<reference evidence="3 4" key="1">
    <citation type="journal article" date="2023" name="Plants (Basel)">
        <title>Bridging the Gap: Combining Genomics and Transcriptomics Approaches to Understand Stylosanthes scabra, an Orphan Legume from the Brazilian Caatinga.</title>
        <authorList>
            <person name="Ferreira-Neto J.R.C."/>
            <person name="da Silva M.D."/>
            <person name="Binneck E."/>
            <person name="de Melo N.F."/>
            <person name="da Silva R.H."/>
            <person name="de Melo A.L.T.M."/>
            <person name="Pandolfi V."/>
            <person name="Bustamante F.O."/>
            <person name="Brasileiro-Vidal A.C."/>
            <person name="Benko-Iseppon A.M."/>
        </authorList>
    </citation>
    <scope>NUCLEOTIDE SEQUENCE [LARGE SCALE GENOMIC DNA]</scope>
    <source>
        <tissue evidence="3">Leaves</tissue>
    </source>
</reference>
<protein>
    <recommendedName>
        <fullName evidence="2">Transposase MuDR plant domain-containing protein</fullName>
    </recommendedName>
</protein>
<evidence type="ECO:0000313" key="3">
    <source>
        <dbReference type="EMBL" id="MED6199610.1"/>
    </source>
</evidence>
<comment type="caution">
    <text evidence="3">The sequence shown here is derived from an EMBL/GenBank/DDBJ whole genome shotgun (WGS) entry which is preliminary data.</text>
</comment>
<feature type="region of interest" description="Disordered" evidence="1">
    <location>
        <begin position="111"/>
        <end position="132"/>
    </location>
</feature>
<dbReference type="EMBL" id="JASCZI010212492">
    <property type="protein sequence ID" value="MED6199610.1"/>
    <property type="molecule type" value="Genomic_DNA"/>
</dbReference>
<evidence type="ECO:0000256" key="1">
    <source>
        <dbReference type="SAM" id="MobiDB-lite"/>
    </source>
</evidence>
<sequence length="257" mass="29675">MAQSIFYFVVHINGDIIQRENGASFESNAPLIFRHSRVSTLWELNNLFYPTLVLKAIGRLVHKRLMQDRFMEFCAEVHHLRGSSGFRPFLPQTIPSDDVAMTDYNSADDLDYDDESSCHSTEEDEDVSNIPSLGGPRLLLPASLPIANISEVRSFFQELDLDTRHVEDPSMECVADEYNTDGGVEFRVGHRMQNRQAVLMSVKNYSIRRNAEYKVIESDRLKYHCRCKHHTAGRPWMIRIALRQNLGYWYARLICLS</sequence>
<keyword evidence="4" id="KW-1185">Reference proteome</keyword>
<name>A0ABU6XRI3_9FABA</name>
<dbReference type="InterPro" id="IPR004332">
    <property type="entry name" value="Transposase_MuDR"/>
</dbReference>
<organism evidence="3 4">
    <name type="scientific">Stylosanthes scabra</name>
    <dbReference type="NCBI Taxonomy" id="79078"/>
    <lineage>
        <taxon>Eukaryota</taxon>
        <taxon>Viridiplantae</taxon>
        <taxon>Streptophyta</taxon>
        <taxon>Embryophyta</taxon>
        <taxon>Tracheophyta</taxon>
        <taxon>Spermatophyta</taxon>
        <taxon>Magnoliopsida</taxon>
        <taxon>eudicotyledons</taxon>
        <taxon>Gunneridae</taxon>
        <taxon>Pentapetalae</taxon>
        <taxon>rosids</taxon>
        <taxon>fabids</taxon>
        <taxon>Fabales</taxon>
        <taxon>Fabaceae</taxon>
        <taxon>Papilionoideae</taxon>
        <taxon>50 kb inversion clade</taxon>
        <taxon>dalbergioids sensu lato</taxon>
        <taxon>Dalbergieae</taxon>
        <taxon>Pterocarpus clade</taxon>
        <taxon>Stylosanthes</taxon>
    </lineage>
</organism>
<dbReference type="Pfam" id="PF03108">
    <property type="entry name" value="DBD_Tnp_Mut"/>
    <property type="match status" value="1"/>
</dbReference>
<gene>
    <name evidence="3" type="ORF">PIB30_077493</name>
</gene>
<proteinExistence type="predicted"/>
<feature type="domain" description="Transposase MuDR plant" evidence="2">
    <location>
        <begin position="184"/>
        <end position="244"/>
    </location>
</feature>
<evidence type="ECO:0000313" key="4">
    <source>
        <dbReference type="Proteomes" id="UP001341840"/>
    </source>
</evidence>
<evidence type="ECO:0000259" key="2">
    <source>
        <dbReference type="Pfam" id="PF03108"/>
    </source>
</evidence>
<dbReference type="Proteomes" id="UP001341840">
    <property type="component" value="Unassembled WGS sequence"/>
</dbReference>
<accession>A0ABU6XRI3</accession>